<reference evidence="1 2" key="1">
    <citation type="journal article" date="2021" name="BMC Genomics">
        <title>Datura genome reveals duplications of psychoactive alkaloid biosynthetic genes and high mutation rate following tissue culture.</title>
        <authorList>
            <person name="Rajewski A."/>
            <person name="Carter-House D."/>
            <person name="Stajich J."/>
            <person name="Litt A."/>
        </authorList>
    </citation>
    <scope>NUCLEOTIDE SEQUENCE [LARGE SCALE GENOMIC DNA]</scope>
    <source>
        <strain evidence="1">AR-01</strain>
    </source>
</reference>
<keyword evidence="2" id="KW-1185">Reference proteome</keyword>
<dbReference type="Proteomes" id="UP000823775">
    <property type="component" value="Unassembled WGS sequence"/>
</dbReference>
<protein>
    <submittedName>
        <fullName evidence="1">Uncharacterized protein</fullName>
    </submittedName>
</protein>
<evidence type="ECO:0000313" key="1">
    <source>
        <dbReference type="EMBL" id="MCD7461931.1"/>
    </source>
</evidence>
<dbReference type="EMBL" id="JACEIK010000765">
    <property type="protein sequence ID" value="MCD7461931.1"/>
    <property type="molecule type" value="Genomic_DNA"/>
</dbReference>
<gene>
    <name evidence="1" type="ORF">HAX54_047398</name>
</gene>
<comment type="caution">
    <text evidence="1">The sequence shown here is derived from an EMBL/GenBank/DDBJ whole genome shotgun (WGS) entry which is preliminary data.</text>
</comment>
<evidence type="ECO:0000313" key="2">
    <source>
        <dbReference type="Proteomes" id="UP000823775"/>
    </source>
</evidence>
<name>A0ABS8SST2_DATST</name>
<accession>A0ABS8SST2</accession>
<organism evidence="1 2">
    <name type="scientific">Datura stramonium</name>
    <name type="common">Jimsonweed</name>
    <name type="synonym">Common thornapple</name>
    <dbReference type="NCBI Taxonomy" id="4076"/>
    <lineage>
        <taxon>Eukaryota</taxon>
        <taxon>Viridiplantae</taxon>
        <taxon>Streptophyta</taxon>
        <taxon>Embryophyta</taxon>
        <taxon>Tracheophyta</taxon>
        <taxon>Spermatophyta</taxon>
        <taxon>Magnoliopsida</taxon>
        <taxon>eudicotyledons</taxon>
        <taxon>Gunneridae</taxon>
        <taxon>Pentapetalae</taxon>
        <taxon>asterids</taxon>
        <taxon>lamiids</taxon>
        <taxon>Solanales</taxon>
        <taxon>Solanaceae</taxon>
        <taxon>Solanoideae</taxon>
        <taxon>Datureae</taxon>
        <taxon>Datura</taxon>
    </lineage>
</organism>
<proteinExistence type="predicted"/>
<sequence>MKGLAGVKVLVVKGAHGSDDGVGMGVKVLAVKERLVSMGLGSEVGVKRWGRGNWRAMPLMKVALEKLISILTTQFFQGVVNGTHGDQPETTIRCQRSLGLKESREAVKILLNRFIPQ</sequence>